<name>A0A1M7RE97_9ACTN</name>
<keyword evidence="2" id="KW-0067">ATP-binding</keyword>
<dbReference type="SUPFAM" id="SSF48452">
    <property type="entry name" value="TPR-like"/>
    <property type="match status" value="1"/>
</dbReference>
<dbReference type="PANTHER" id="PTHR16305:SF35">
    <property type="entry name" value="TRANSCRIPTIONAL ACTIVATOR DOMAIN"/>
    <property type="match status" value="1"/>
</dbReference>
<keyword evidence="6" id="KW-1185">Reference proteome</keyword>
<dbReference type="Pfam" id="PF00196">
    <property type="entry name" value="GerE"/>
    <property type="match status" value="1"/>
</dbReference>
<dbReference type="InterPro" id="IPR027417">
    <property type="entry name" value="P-loop_NTPase"/>
</dbReference>
<dbReference type="Gene3D" id="1.25.40.10">
    <property type="entry name" value="Tetratricopeptide repeat domain"/>
    <property type="match status" value="1"/>
</dbReference>
<dbReference type="InterPro" id="IPR036388">
    <property type="entry name" value="WH-like_DNA-bd_sf"/>
</dbReference>
<evidence type="ECO:0000313" key="6">
    <source>
        <dbReference type="Proteomes" id="UP000184440"/>
    </source>
</evidence>
<proteinExistence type="predicted"/>
<dbReference type="InterPro" id="IPR011990">
    <property type="entry name" value="TPR-like_helical_dom_sf"/>
</dbReference>
<dbReference type="PANTHER" id="PTHR16305">
    <property type="entry name" value="TESTICULAR SOLUBLE ADENYLYL CYCLASE"/>
    <property type="match status" value="1"/>
</dbReference>
<dbReference type="STRING" id="134849.SAMN05443668_110299"/>
<reference evidence="5 6" key="1">
    <citation type="submission" date="2016-11" db="EMBL/GenBank/DDBJ databases">
        <authorList>
            <person name="Jaros S."/>
            <person name="Januszkiewicz K."/>
            <person name="Wedrychowicz H."/>
        </authorList>
    </citation>
    <scope>NUCLEOTIDE SEQUENCE [LARGE SCALE GENOMIC DNA]</scope>
    <source>
        <strain evidence="5 6">DSM 46144</strain>
    </source>
</reference>
<keyword evidence="1" id="KW-0547">Nucleotide-binding</keyword>
<dbReference type="AlphaFoldDB" id="A0A1M7RE97"/>
<feature type="region of interest" description="Disordered" evidence="3">
    <location>
        <begin position="398"/>
        <end position="417"/>
    </location>
</feature>
<dbReference type="GO" id="GO:0006355">
    <property type="term" value="P:regulation of DNA-templated transcription"/>
    <property type="evidence" value="ECO:0007669"/>
    <property type="project" value="InterPro"/>
</dbReference>
<accession>A0A1M7RE97</accession>
<dbReference type="CDD" id="cd06170">
    <property type="entry name" value="LuxR_C_like"/>
    <property type="match status" value="1"/>
</dbReference>
<evidence type="ECO:0000313" key="5">
    <source>
        <dbReference type="EMBL" id="SHN44643.1"/>
    </source>
</evidence>
<dbReference type="InterPro" id="IPR041664">
    <property type="entry name" value="AAA_16"/>
</dbReference>
<dbReference type="PRINTS" id="PR00038">
    <property type="entry name" value="HTHLUXR"/>
</dbReference>
<dbReference type="RefSeq" id="WP_178380011.1">
    <property type="nucleotide sequence ID" value="NZ_FRCS01000010.1"/>
</dbReference>
<dbReference type="GO" id="GO:0005737">
    <property type="term" value="C:cytoplasm"/>
    <property type="evidence" value="ECO:0007669"/>
    <property type="project" value="TreeGrafter"/>
</dbReference>
<dbReference type="SUPFAM" id="SSF46894">
    <property type="entry name" value="C-terminal effector domain of the bipartite response regulators"/>
    <property type="match status" value="1"/>
</dbReference>
<dbReference type="Gene3D" id="3.40.50.300">
    <property type="entry name" value="P-loop containing nucleotide triphosphate hydrolases"/>
    <property type="match status" value="1"/>
</dbReference>
<gene>
    <name evidence="5" type="ORF">SAMN05443668_110299</name>
</gene>
<dbReference type="PROSITE" id="PS50043">
    <property type="entry name" value="HTH_LUXR_2"/>
    <property type="match status" value="1"/>
</dbReference>
<dbReference type="GO" id="GO:0004016">
    <property type="term" value="F:adenylate cyclase activity"/>
    <property type="evidence" value="ECO:0007669"/>
    <property type="project" value="TreeGrafter"/>
</dbReference>
<evidence type="ECO:0000256" key="1">
    <source>
        <dbReference type="ARBA" id="ARBA00022741"/>
    </source>
</evidence>
<dbReference type="GO" id="GO:0005524">
    <property type="term" value="F:ATP binding"/>
    <property type="evidence" value="ECO:0007669"/>
    <property type="project" value="UniProtKB-KW"/>
</dbReference>
<sequence length="940" mass="100820">MSDTQPPAGSSGGRAVASEFRDVFVGRADACRRLRSVVSAAADGGSSCVIVGEAGIGKTALLHRAAQEAQVRTIWVRGVESETALPFACAADLLTPLRQHFDSLPPVQRQSLERALALTEGTTPTDLAICAGALGVLAAASDHEPLVVLVDDLQWVDAESQRLLLFVARRLAAERLSMVFAVREQPGHAAPIPDLPVIRLTGLSLAECRELVRRRGHDIPPPIVREVARATGGNPLAVLETLTHGRQPTALGLASGVQRAATMGITVGRSLEQAWRPVLERLPDATRRALFVLAVGRPLATSVLADLLAAVGLSIADLTPAEREGLISYGHDGVTLRHPLLRQVLIDSTPLAVQLPAYRAIAQLAGPEQAVWYLSLAAAGPDEELASALVTVADQATSRGGHGSASTALRRAADLTSDPTRRAERLFAAATEAQLAGDATNAAAWSQEAMTPGSDPAFLASATRLRGRALTWLGQPHRAAAELVALADALATGIPALAGELLCDAMYPSSMIGDVRRCAFLTRRGESLLPPGRRSFAADVTILCAAALQGERHRFYDQLAAVQRRLPAVDLLQAHQESATVAFSCLWMEEFDTALRLANQAVELIRTQGAPAALPFALTVRSEIWYRTGHWPAAYADADEALQWAEELHQVSTAGYALVLLARLDAVRGHRDKSEAAIDRYRREFGPYQLDALLGLESAVLGLAALAHGDPETAAEHLEDAWRQDTRLGATNPYPIAFAGDLLEALARCGSEQRAKELASWLDERAATTGLRHPAALAHRCRGILAGHAENAEEHFVAALAMHAQSPMPFERARTLLSLGENRRRARQPTAARTALREAQRTFESLGAIPWADRARHELAAAGGHTRSDPTRRPKLDLLTPQELQIARLVATGKNNVQTAASLYISRKTVEAHLTHVYRKLGIRSRAELIHVVLAEHGAD</sequence>
<dbReference type="InterPro" id="IPR000792">
    <property type="entry name" value="Tscrpt_reg_LuxR_C"/>
</dbReference>
<dbReference type="Pfam" id="PF13191">
    <property type="entry name" value="AAA_16"/>
    <property type="match status" value="1"/>
</dbReference>
<dbReference type="EMBL" id="FRCS01000010">
    <property type="protein sequence ID" value="SHN44643.1"/>
    <property type="molecule type" value="Genomic_DNA"/>
</dbReference>
<dbReference type="InterPro" id="IPR016032">
    <property type="entry name" value="Sig_transdc_resp-reg_C-effctor"/>
</dbReference>
<dbReference type="Gene3D" id="1.10.10.10">
    <property type="entry name" value="Winged helix-like DNA-binding domain superfamily/Winged helix DNA-binding domain"/>
    <property type="match status" value="1"/>
</dbReference>
<dbReference type="Proteomes" id="UP000184440">
    <property type="component" value="Unassembled WGS sequence"/>
</dbReference>
<evidence type="ECO:0000259" key="4">
    <source>
        <dbReference type="PROSITE" id="PS50043"/>
    </source>
</evidence>
<evidence type="ECO:0000256" key="2">
    <source>
        <dbReference type="ARBA" id="ARBA00022840"/>
    </source>
</evidence>
<protein>
    <submittedName>
        <fullName evidence="5">Regulatory protein, luxR family</fullName>
    </submittedName>
</protein>
<dbReference type="GO" id="GO:0003677">
    <property type="term" value="F:DNA binding"/>
    <property type="evidence" value="ECO:0007669"/>
    <property type="project" value="InterPro"/>
</dbReference>
<feature type="domain" description="HTH luxR-type" evidence="4">
    <location>
        <begin position="872"/>
        <end position="937"/>
    </location>
</feature>
<organism evidence="5 6">
    <name type="scientific">Cryptosporangium aurantiacum</name>
    <dbReference type="NCBI Taxonomy" id="134849"/>
    <lineage>
        <taxon>Bacteria</taxon>
        <taxon>Bacillati</taxon>
        <taxon>Actinomycetota</taxon>
        <taxon>Actinomycetes</taxon>
        <taxon>Cryptosporangiales</taxon>
        <taxon>Cryptosporangiaceae</taxon>
        <taxon>Cryptosporangium</taxon>
    </lineage>
</organism>
<evidence type="ECO:0000256" key="3">
    <source>
        <dbReference type="SAM" id="MobiDB-lite"/>
    </source>
</evidence>
<dbReference type="SMART" id="SM00421">
    <property type="entry name" value="HTH_LUXR"/>
    <property type="match status" value="1"/>
</dbReference>
<dbReference type="SUPFAM" id="SSF52540">
    <property type="entry name" value="P-loop containing nucleoside triphosphate hydrolases"/>
    <property type="match status" value="1"/>
</dbReference>